<keyword evidence="2 3" id="KW-0808">Transferase</keyword>
<dbReference type="EMBL" id="SACS01000005">
    <property type="protein sequence ID" value="RVU40283.1"/>
    <property type="molecule type" value="Genomic_DNA"/>
</dbReference>
<comment type="caution">
    <text evidence="4">The sequence shown here is derived from an EMBL/GenBank/DDBJ whole genome shotgun (WGS) entry which is preliminary data.</text>
</comment>
<keyword evidence="3" id="KW-0698">rRNA processing</keyword>
<dbReference type="InterPro" id="IPR004398">
    <property type="entry name" value="RNA_MeTrfase_RsmD"/>
</dbReference>
<proteinExistence type="inferred from homology"/>
<dbReference type="SUPFAM" id="SSF53335">
    <property type="entry name" value="S-adenosyl-L-methionine-dependent methyltransferases"/>
    <property type="match status" value="1"/>
</dbReference>
<dbReference type="Gene3D" id="3.40.50.150">
    <property type="entry name" value="Vaccinia Virus protein VP39"/>
    <property type="match status" value="1"/>
</dbReference>
<dbReference type="CDD" id="cd02440">
    <property type="entry name" value="AdoMet_MTases"/>
    <property type="match status" value="1"/>
</dbReference>
<comment type="similarity">
    <text evidence="3">Belongs to the methyltransferase superfamily. RsmD family.</text>
</comment>
<keyword evidence="3" id="KW-0949">S-adenosyl-L-methionine</keyword>
<dbReference type="PANTHER" id="PTHR43542">
    <property type="entry name" value="METHYLTRANSFERASE"/>
    <property type="match status" value="1"/>
</dbReference>
<evidence type="ECO:0000256" key="3">
    <source>
        <dbReference type="PIRNR" id="PIRNR004553"/>
    </source>
</evidence>
<dbReference type="AlphaFoldDB" id="A0A437R0N5"/>
<organism evidence="4 5">
    <name type="scientific">Rheinheimera riviphila</name>
    <dbReference type="NCBI Taxonomy" id="1834037"/>
    <lineage>
        <taxon>Bacteria</taxon>
        <taxon>Pseudomonadati</taxon>
        <taxon>Pseudomonadota</taxon>
        <taxon>Gammaproteobacteria</taxon>
        <taxon>Chromatiales</taxon>
        <taxon>Chromatiaceae</taxon>
        <taxon>Rheinheimera</taxon>
    </lineage>
</organism>
<comment type="catalytic activity">
    <reaction evidence="3">
        <text>guanosine(966) in 16S rRNA + S-adenosyl-L-methionine = N(2)-methylguanosine(966) in 16S rRNA + S-adenosyl-L-homocysteine + H(+)</text>
        <dbReference type="Rhea" id="RHEA:23548"/>
        <dbReference type="Rhea" id="RHEA-COMP:10211"/>
        <dbReference type="Rhea" id="RHEA-COMP:10212"/>
        <dbReference type="ChEBI" id="CHEBI:15378"/>
        <dbReference type="ChEBI" id="CHEBI:57856"/>
        <dbReference type="ChEBI" id="CHEBI:59789"/>
        <dbReference type="ChEBI" id="CHEBI:74269"/>
        <dbReference type="ChEBI" id="CHEBI:74481"/>
        <dbReference type="EC" id="2.1.1.171"/>
    </reaction>
</comment>
<name>A0A437R0N5_9GAMM</name>
<evidence type="ECO:0000313" key="5">
    <source>
        <dbReference type="Proteomes" id="UP000283077"/>
    </source>
</evidence>
<dbReference type="RefSeq" id="WP_127698269.1">
    <property type="nucleotide sequence ID" value="NZ_SACS01000005.1"/>
</dbReference>
<evidence type="ECO:0000313" key="4">
    <source>
        <dbReference type="EMBL" id="RVU40283.1"/>
    </source>
</evidence>
<keyword evidence="1 3" id="KW-0489">Methyltransferase</keyword>
<keyword evidence="5" id="KW-1185">Reference proteome</keyword>
<sequence>MKSRRTPQPPPAHGGTGFVRIISGQWRGRKLPVLNAEGLRPTTDRVKETLFNWLMADTAGSTVLDCFSGSGSLALEALSRQAAFATLLELDKTAVKQLQQHLLTLKCDNAEVVATNCLQYLQQQARRPYNLVFIDPPFRQDLALPCAAHLEQHGWLAPEALIYLECEKELNVASLPAHWRLLKESIAGQLAYRLYQRVPPAV</sequence>
<dbReference type="OrthoDB" id="9803017at2"/>
<dbReference type="Proteomes" id="UP000283077">
    <property type="component" value="Unassembled WGS sequence"/>
</dbReference>
<dbReference type="NCBIfam" id="TIGR00095">
    <property type="entry name" value="16S rRNA (guanine(966)-N(2))-methyltransferase RsmD"/>
    <property type="match status" value="1"/>
</dbReference>
<evidence type="ECO:0000256" key="1">
    <source>
        <dbReference type="ARBA" id="ARBA00022603"/>
    </source>
</evidence>
<dbReference type="Pfam" id="PF03602">
    <property type="entry name" value="Cons_hypoth95"/>
    <property type="match status" value="1"/>
</dbReference>
<dbReference type="GO" id="GO:0052913">
    <property type="term" value="F:16S rRNA (guanine(966)-N(2))-methyltransferase activity"/>
    <property type="evidence" value="ECO:0007669"/>
    <property type="project" value="UniProtKB-EC"/>
</dbReference>
<dbReference type="EC" id="2.1.1.171" evidence="3"/>
<comment type="function">
    <text evidence="3">Specifically methylates the guanine in position 966 of 16S rRNA in the assembled 30S particle.</text>
</comment>
<evidence type="ECO:0000256" key="2">
    <source>
        <dbReference type="ARBA" id="ARBA00022679"/>
    </source>
</evidence>
<protein>
    <recommendedName>
        <fullName evidence="3">Ribosomal RNA small subunit methyltransferase D</fullName>
        <ecNumber evidence="3">2.1.1.171</ecNumber>
    </recommendedName>
</protein>
<dbReference type="InterPro" id="IPR029063">
    <property type="entry name" value="SAM-dependent_MTases_sf"/>
</dbReference>
<reference evidence="4 5" key="1">
    <citation type="submission" date="2019-01" db="EMBL/GenBank/DDBJ databases">
        <authorList>
            <person name="Chen W.-M."/>
        </authorList>
    </citation>
    <scope>NUCLEOTIDE SEQUENCE [LARGE SCALE GENOMIC DNA]</scope>
    <source>
        <strain evidence="4 5">KYPC3</strain>
    </source>
</reference>
<gene>
    <name evidence="4" type="primary">rsmD</name>
    <name evidence="4" type="ORF">EOE67_06725</name>
</gene>
<accession>A0A437R0N5</accession>
<dbReference type="PANTHER" id="PTHR43542:SF1">
    <property type="entry name" value="METHYLTRANSFERASE"/>
    <property type="match status" value="1"/>
</dbReference>
<dbReference type="PIRSF" id="PIRSF004553">
    <property type="entry name" value="CHP00095"/>
    <property type="match status" value="1"/>
</dbReference>